<reference evidence="3" key="2">
    <citation type="journal article" date="2019" name="Int. J. Syst. Evol. Microbiol.">
        <title>The Global Catalogue of Microorganisms (GCM) 10K type strain sequencing project: providing services to taxonomists for standard genome sequencing and annotation.</title>
        <authorList>
            <consortium name="The Broad Institute Genomics Platform"/>
            <consortium name="The Broad Institute Genome Sequencing Center for Infectious Disease"/>
            <person name="Wu L."/>
            <person name="Ma J."/>
        </authorList>
    </citation>
    <scope>NUCLEOTIDE SEQUENCE [LARGE SCALE GENOMIC DNA]</scope>
    <source>
        <strain evidence="3">NBRC 102030</strain>
    </source>
</reference>
<keyword evidence="3" id="KW-1185">Reference proteome</keyword>
<dbReference type="EMBL" id="BSUY01000002">
    <property type="protein sequence ID" value="GMA84408.1"/>
    <property type="molecule type" value="Genomic_DNA"/>
</dbReference>
<dbReference type="Proteomes" id="UP001157046">
    <property type="component" value="Unassembled WGS sequence"/>
</dbReference>
<comment type="caution">
    <text evidence="1">The sequence shown here is derived from an EMBL/GenBank/DDBJ whole genome shotgun (WGS) entry which is preliminary data.</text>
</comment>
<name>A0ABQ6JAC2_9GAMM</name>
<proteinExistence type="predicted"/>
<reference evidence="1" key="3">
    <citation type="submission" date="2023-02" db="EMBL/GenBank/DDBJ databases">
        <authorList>
            <person name="Sun Q."/>
            <person name="Mori K."/>
        </authorList>
    </citation>
    <scope>NUCLEOTIDE SEQUENCE</scope>
    <source>
        <strain evidence="1">NBRC 102030</strain>
    </source>
</reference>
<accession>A0ABQ6JAC2</accession>
<dbReference type="RefSeq" id="WP_220774005.1">
    <property type="nucleotide sequence ID" value="NZ_BPFC01000079.1"/>
</dbReference>
<evidence type="ECO:0000313" key="1">
    <source>
        <dbReference type="EMBL" id="GMA84408.1"/>
    </source>
</evidence>
<protein>
    <submittedName>
        <fullName evidence="1">Uncharacterized protein</fullName>
    </submittedName>
</protein>
<organism evidence="1 3">
    <name type="scientific">Shewanella glacialipiscicola</name>
    <dbReference type="NCBI Taxonomy" id="614069"/>
    <lineage>
        <taxon>Bacteria</taxon>
        <taxon>Pseudomonadati</taxon>
        <taxon>Pseudomonadota</taxon>
        <taxon>Gammaproteobacteria</taxon>
        <taxon>Alteromonadales</taxon>
        <taxon>Shewanellaceae</taxon>
        <taxon>Shewanella</taxon>
    </lineage>
</organism>
<evidence type="ECO:0000313" key="2">
    <source>
        <dbReference type="EMBL" id="GMA84499.1"/>
    </source>
</evidence>
<gene>
    <name evidence="1" type="ORF">GCM10025855_39410</name>
    <name evidence="2" type="ORF">GCM10025855_40320</name>
</gene>
<sequence>MAWSDYIGSCFGIEDKKFALHPSDISAASELLAKAQAEGVGFAEYVEAIKQWMVAQGCSPAHIAEQLVRVKNVTTYFIGD</sequence>
<evidence type="ECO:0000313" key="3">
    <source>
        <dbReference type="Proteomes" id="UP001157046"/>
    </source>
</evidence>
<reference evidence="1" key="1">
    <citation type="journal article" date="2014" name="Int. J. Syst. Evol. Microbiol.">
        <title>Complete genome of a new Firmicutes species belonging to the dominant human colonic microbiota ('Ruminococcus bicirculans') reveals two chromosomes and a selective capacity to utilize plant glucans.</title>
        <authorList>
            <consortium name="NISC Comparative Sequencing Program"/>
            <person name="Wegmann U."/>
            <person name="Louis P."/>
            <person name="Goesmann A."/>
            <person name="Henrissat B."/>
            <person name="Duncan S.H."/>
            <person name="Flint H.J."/>
        </authorList>
    </citation>
    <scope>NUCLEOTIDE SEQUENCE</scope>
    <source>
        <strain evidence="1">NBRC 102030</strain>
    </source>
</reference>
<dbReference type="EMBL" id="BSUY01000002">
    <property type="protein sequence ID" value="GMA84499.1"/>
    <property type="molecule type" value="Genomic_DNA"/>
</dbReference>